<evidence type="ECO:0000313" key="2">
    <source>
        <dbReference type="EMBL" id="KDB51320.1"/>
    </source>
</evidence>
<accession>A0A059KIW0</accession>
<evidence type="ECO:0000256" key="1">
    <source>
        <dbReference type="SAM" id="MobiDB-lite"/>
    </source>
</evidence>
<comment type="caution">
    <text evidence="2">The sequence shown here is derived from an EMBL/GenBank/DDBJ whole genome shotgun (WGS) entry which is preliminary data.</text>
</comment>
<reference evidence="2 3" key="1">
    <citation type="journal article" date="2014" name="FEMS Microbiol. Ecol.">
        <title>Sphaerotilus natans encrusted with nanoball-shaped Fe(III) oxide minerals formed by nitrate-reducing mixotrophic Fe(II) oxidation.</title>
        <authorList>
            <person name="Park S."/>
            <person name="Kim D.H."/>
            <person name="Lee J.H."/>
            <person name="Hur H.G."/>
        </authorList>
    </citation>
    <scope>NUCLEOTIDE SEQUENCE [LARGE SCALE GENOMIC DNA]</scope>
    <source>
        <strain evidence="2 3">DSM 6575</strain>
    </source>
</reference>
<protein>
    <submittedName>
        <fullName evidence="2">Uncharacterized protein</fullName>
    </submittedName>
</protein>
<proteinExistence type="predicted"/>
<evidence type="ECO:0000313" key="3">
    <source>
        <dbReference type="Proteomes" id="UP000026714"/>
    </source>
</evidence>
<feature type="region of interest" description="Disordered" evidence="1">
    <location>
        <begin position="1"/>
        <end position="39"/>
    </location>
</feature>
<organism evidence="2 3">
    <name type="scientific">Sphaerotilus natans subsp. natans DSM 6575</name>
    <dbReference type="NCBI Taxonomy" id="1286631"/>
    <lineage>
        <taxon>Bacteria</taxon>
        <taxon>Pseudomonadati</taxon>
        <taxon>Pseudomonadota</taxon>
        <taxon>Betaproteobacteria</taxon>
        <taxon>Burkholderiales</taxon>
        <taxon>Sphaerotilaceae</taxon>
        <taxon>Sphaerotilus</taxon>
    </lineage>
</organism>
<keyword evidence="3" id="KW-1185">Reference proteome</keyword>
<feature type="region of interest" description="Disordered" evidence="1">
    <location>
        <begin position="70"/>
        <end position="103"/>
    </location>
</feature>
<gene>
    <name evidence="2" type="ORF">X805_30860</name>
</gene>
<dbReference type="Proteomes" id="UP000026714">
    <property type="component" value="Unassembled WGS sequence"/>
</dbReference>
<name>A0A059KIW0_9BURK</name>
<dbReference type="EMBL" id="AZRA01000087">
    <property type="protein sequence ID" value="KDB51320.1"/>
    <property type="molecule type" value="Genomic_DNA"/>
</dbReference>
<dbReference type="RefSeq" id="WP_051632107.1">
    <property type="nucleotide sequence ID" value="NZ_AZRA01000087.1"/>
</dbReference>
<dbReference type="AlphaFoldDB" id="A0A059KIW0"/>
<sequence>MSNDTKTPNGRGGARPGAGRLPRQPEPLPHIGVRPQDDGAAEAVEFLRAVMRDTGADGRLRVDAAKALLRAGSSRETEGKKAQRQAGALTAHEGTGWDGLLPQ</sequence>